<dbReference type="PATRIC" id="fig|888050.3.peg.1384"/>
<dbReference type="Proteomes" id="UP000013015">
    <property type="component" value="Unassembled WGS sequence"/>
</dbReference>
<organism evidence="1 2">
    <name type="scientific">Schaalia cardiffensis F0333</name>
    <dbReference type="NCBI Taxonomy" id="888050"/>
    <lineage>
        <taxon>Bacteria</taxon>
        <taxon>Bacillati</taxon>
        <taxon>Actinomycetota</taxon>
        <taxon>Actinomycetes</taxon>
        <taxon>Actinomycetales</taxon>
        <taxon>Actinomycetaceae</taxon>
        <taxon>Schaalia</taxon>
    </lineage>
</organism>
<dbReference type="EMBL" id="AQHZ01000024">
    <property type="protein sequence ID" value="ENO17536.1"/>
    <property type="molecule type" value="Genomic_DNA"/>
</dbReference>
<evidence type="ECO:0000313" key="1">
    <source>
        <dbReference type="EMBL" id="ENO17536.1"/>
    </source>
</evidence>
<dbReference type="STRING" id="888050.HMPREF9004_1446"/>
<keyword evidence="2" id="KW-1185">Reference proteome</keyword>
<dbReference type="HOGENOM" id="CLU_3021385_0_0_11"/>
<comment type="caution">
    <text evidence="1">The sequence shown here is derived from an EMBL/GenBank/DDBJ whole genome shotgun (WGS) entry which is preliminary data.</text>
</comment>
<accession>N6X161</accession>
<dbReference type="AlphaFoldDB" id="N6X161"/>
<evidence type="ECO:0000313" key="2">
    <source>
        <dbReference type="Proteomes" id="UP000013015"/>
    </source>
</evidence>
<gene>
    <name evidence="1" type="ORF">HMPREF9004_1446</name>
</gene>
<sequence>MIVGVTVLSNMRHLALDLGVFEHRAAKTPLPFEVGKLFKVLNQFGSERTLHEEAA</sequence>
<proteinExistence type="predicted"/>
<name>N6X161_9ACTO</name>
<reference evidence="1 2" key="1">
    <citation type="submission" date="2013-03" db="EMBL/GenBank/DDBJ databases">
        <title>Reference genome for the Human Microbiome Project.</title>
        <authorList>
            <person name="Aqrawi P."/>
            <person name="Ayvaz T."/>
            <person name="Bess C."/>
            <person name="Blankenburg K."/>
            <person name="Coyle M."/>
            <person name="Deng J."/>
            <person name="Forbes L."/>
            <person name="Fowler G."/>
            <person name="Francisco L."/>
            <person name="Fu Q."/>
            <person name="Gibbs R."/>
            <person name="Gross S."/>
            <person name="Gubbala S."/>
            <person name="Hale W."/>
            <person name="Hemphill L."/>
            <person name="Highlander S."/>
            <person name="Hirani K."/>
            <person name="Jackson L."/>
            <person name="Jakkamsetti A."/>
            <person name="Javaid M."/>
            <person name="Jayaseelan J.C."/>
            <person name="Jiang H."/>
            <person name="Joshi V."/>
            <person name="Korchina V."/>
            <person name="Kovar C."/>
            <person name="Lara F."/>
            <person name="Lee S."/>
            <person name="Liu Y."/>
            <person name="Mata R."/>
            <person name="Mathew T."/>
            <person name="Munidasa M."/>
            <person name="Muzny D."/>
            <person name="Nazareth L."/>
            <person name="Ngo R."/>
            <person name="Nguyen L."/>
            <person name="Nguyen N."/>
            <person name="Okwuonu G."/>
            <person name="Ongeri F."/>
            <person name="Palculict T."/>
            <person name="Patil S."/>
            <person name="Petrosino J."/>
            <person name="Pham C."/>
            <person name="Pham P."/>
            <person name="Pu L.-L."/>
            <person name="Qin X."/>
            <person name="Qu J."/>
            <person name="Reid J."/>
            <person name="Ross M."/>
            <person name="Ruth R."/>
            <person name="Saada N."/>
            <person name="San Lucas F."/>
            <person name="Santibanez J."/>
            <person name="Shang Y."/>
            <person name="Simmons D."/>
            <person name="Song X.-Z."/>
            <person name="Tang L.-Y."/>
            <person name="Thornton R."/>
            <person name="Warren J."/>
            <person name="Weissenberger G."/>
            <person name="Wilczek-Boney K."/>
            <person name="Worley K."/>
            <person name="Youmans B."/>
            <person name="Zhang J."/>
            <person name="Zhang L."/>
            <person name="Zhao Z."/>
            <person name="Zhou C."/>
            <person name="Zhu D."/>
            <person name="Zhu Y."/>
        </authorList>
    </citation>
    <scope>NUCLEOTIDE SEQUENCE [LARGE SCALE GENOMIC DNA]</scope>
    <source>
        <strain evidence="1 2">F0333</strain>
    </source>
</reference>
<protein>
    <submittedName>
        <fullName evidence="1">Voltage-gated chloride channel family protein</fullName>
    </submittedName>
</protein>